<dbReference type="RefSeq" id="WP_194573953.1">
    <property type="nucleotide sequence ID" value="NZ_RDOM01000196.1"/>
</dbReference>
<dbReference type="InterPro" id="IPR002559">
    <property type="entry name" value="Transposase_11"/>
</dbReference>
<gene>
    <name evidence="2" type="ORF">EAY07_20425</name>
</gene>
<evidence type="ECO:0000259" key="1">
    <source>
        <dbReference type="Pfam" id="PF01609"/>
    </source>
</evidence>
<evidence type="ECO:0000313" key="3">
    <source>
        <dbReference type="Proteomes" id="UP000722957"/>
    </source>
</evidence>
<dbReference type="Pfam" id="PF01609">
    <property type="entry name" value="DDE_Tnp_1"/>
    <property type="match status" value="1"/>
</dbReference>
<dbReference type="PANTHER" id="PTHR37529:SF1">
    <property type="entry name" value="TRANSPOSASE INSG FOR INSERTION SEQUENCE ELEMENT IS4-RELATED"/>
    <property type="match status" value="1"/>
</dbReference>
<feature type="non-terminal residue" evidence="2">
    <location>
        <position position="1"/>
    </location>
</feature>
<dbReference type="EMBL" id="RDOM01000196">
    <property type="protein sequence ID" value="MBF4274332.1"/>
    <property type="molecule type" value="Genomic_DNA"/>
</dbReference>
<sequence length="116" mass="13265">IKAVFEQMTTSWLKSAKLPQWNGLTLLGVDGVVWRTPDNPQNENAFSRQKGTQYPQVRMVCQMELSSHIITASAFDNYNTNEMVLAEKLIETTPNHSVTMFDKGFYSLGLLHKWQD</sequence>
<organism evidence="2 3">
    <name type="scientific">Vibrio anguillarum</name>
    <name type="common">Listonella anguillarum</name>
    <dbReference type="NCBI Taxonomy" id="55601"/>
    <lineage>
        <taxon>Bacteria</taxon>
        <taxon>Pseudomonadati</taxon>
        <taxon>Pseudomonadota</taxon>
        <taxon>Gammaproteobacteria</taxon>
        <taxon>Vibrionales</taxon>
        <taxon>Vibrionaceae</taxon>
        <taxon>Vibrio</taxon>
    </lineage>
</organism>
<proteinExistence type="predicted"/>
<reference evidence="2 3" key="1">
    <citation type="journal article" date="2021" name="PeerJ">
        <title>Analysis of 44 Vibrio anguillarum genomes reveals high genetic diversity.</title>
        <authorList>
            <person name="Hansen M.J."/>
            <person name="Dalsgaard I."/>
        </authorList>
    </citation>
    <scope>NUCLEOTIDE SEQUENCE [LARGE SCALE GENOMIC DNA]</scope>
    <source>
        <strain evidence="2 3">17-16730-2A</strain>
    </source>
</reference>
<dbReference type="AlphaFoldDB" id="A0ABD4KS61"/>
<feature type="non-terminal residue" evidence="2">
    <location>
        <position position="116"/>
    </location>
</feature>
<name>A0ABD4KS61_VIBAN</name>
<protein>
    <submittedName>
        <fullName evidence="2">IS4 family transposase</fullName>
    </submittedName>
</protein>
<dbReference type="Proteomes" id="UP000722957">
    <property type="component" value="Unassembled WGS sequence"/>
</dbReference>
<feature type="domain" description="Transposase IS4-like" evidence="1">
    <location>
        <begin position="26"/>
        <end position="115"/>
    </location>
</feature>
<evidence type="ECO:0000313" key="2">
    <source>
        <dbReference type="EMBL" id="MBF4274332.1"/>
    </source>
</evidence>
<dbReference type="PANTHER" id="PTHR37529">
    <property type="entry name" value="TRANSPOSASE INSG FOR INSERTION SEQUENCE ELEMENT IS4-RELATED"/>
    <property type="match status" value="1"/>
</dbReference>
<accession>A0ABD4KS61</accession>
<comment type="caution">
    <text evidence="2">The sequence shown here is derived from an EMBL/GenBank/DDBJ whole genome shotgun (WGS) entry which is preliminary data.</text>
</comment>